<dbReference type="GeneID" id="93824767"/>
<dbReference type="EMBL" id="QQPC01000064">
    <property type="protein sequence ID" value="REA80858.1"/>
    <property type="molecule type" value="Genomic_DNA"/>
</dbReference>
<dbReference type="InterPro" id="IPR051085">
    <property type="entry name" value="MB_O-acyltransferase"/>
</dbReference>
<comment type="pathway">
    <text evidence="9">Cell wall biogenesis; lipoteichoic acid biosynthesis.</text>
</comment>
<keyword evidence="18" id="KW-1185">Reference proteome</keyword>
<protein>
    <recommendedName>
        <fullName evidence="9">Teichoic acid D-alanyltransferase</fullName>
        <ecNumber evidence="9">2.3.1.-</ecNumber>
    </recommendedName>
</protein>
<evidence type="ECO:0000313" key="13">
    <source>
        <dbReference type="EMBL" id="QQM97551.1"/>
    </source>
</evidence>
<reference evidence="13 17" key="5">
    <citation type="submission" date="2020-12" db="EMBL/GenBank/DDBJ databases">
        <title>Whole genome sequencing and de novo assembly of Staphylococcus pseudintermedius: a novel pangenome approach to unravel pathogenesis of canine pyoderma.</title>
        <authorList>
            <person name="Ferrer L."/>
            <person name="Perez D."/>
            <person name="Fonticoba R."/>
            <person name="Vines J."/>
            <person name="Fabregas N."/>
            <person name="Madronero S."/>
            <person name="Meroni G."/>
            <person name="Martino P."/>
            <person name="Martinez S."/>
            <person name="Cusco A."/>
            <person name="Migura L."/>
            <person name="Francino O."/>
        </authorList>
    </citation>
    <scope>NUCLEOTIDE SEQUENCE [LARGE SCALE GENOMIC DNA]</scope>
    <source>
        <strain evidence="13 17">HSP080</strain>
    </source>
</reference>
<keyword evidence="5 10" id="KW-0812">Transmembrane</keyword>
<feature type="transmembrane region" description="Helical" evidence="10">
    <location>
        <begin position="32"/>
        <end position="47"/>
    </location>
</feature>
<feature type="transmembrane region" description="Helical" evidence="10">
    <location>
        <begin position="92"/>
        <end position="110"/>
    </location>
</feature>
<dbReference type="InterPro" id="IPR024194">
    <property type="entry name" value="Ac/AlaTfrase_AlgI/DltB"/>
</dbReference>
<feature type="transmembrane region" description="Helical" evidence="10">
    <location>
        <begin position="347"/>
        <end position="365"/>
    </location>
</feature>
<keyword evidence="6 10" id="KW-1133">Transmembrane helix</keyword>
<evidence type="ECO:0000313" key="12">
    <source>
        <dbReference type="EMBL" id="PWZ74562.1"/>
    </source>
</evidence>
<dbReference type="Proteomes" id="UP000246800">
    <property type="component" value="Unassembled WGS sequence"/>
</dbReference>
<feature type="transmembrane region" description="Helical" evidence="10">
    <location>
        <begin position="205"/>
        <end position="228"/>
    </location>
</feature>
<reference evidence="16" key="3">
    <citation type="journal article" date="2018" name="Vet. Microbiol.">
        <title>Molecular epidemiology of methicillin-resistant staphylococci amongst veterinary personnel, personnel-owned pets, patients and the hospital environment of two companion animal veterinary hospitals.</title>
        <authorList>
            <person name="Worthing K.A."/>
            <person name="Brown J."/>
            <person name="Gerber L."/>
            <person name="Abraham S."/>
            <person name="Trott D."/>
            <person name="Norris J.M."/>
        </authorList>
    </citation>
    <scope>NUCLEOTIDE SEQUENCE [LARGE SCALE GENOMIC DNA]</scope>
    <source>
        <strain evidence="16">ST496-2</strain>
    </source>
</reference>
<dbReference type="eggNOG" id="COG1696">
    <property type="taxonomic scope" value="Bacteria"/>
</dbReference>
<proteinExistence type="inferred from homology"/>
<feature type="transmembrane region" description="Helical" evidence="10">
    <location>
        <begin position="248"/>
        <end position="270"/>
    </location>
</feature>
<evidence type="ECO:0000313" key="18">
    <source>
        <dbReference type="Proteomes" id="UP000600220"/>
    </source>
</evidence>
<name>A0A166NGM4_STAPS</name>
<dbReference type="NCBIfam" id="TIGR04091">
    <property type="entry name" value="LTA_dltB"/>
    <property type="match status" value="1"/>
</dbReference>
<evidence type="ECO:0000256" key="3">
    <source>
        <dbReference type="ARBA" id="ARBA00022475"/>
    </source>
</evidence>
<evidence type="ECO:0000256" key="8">
    <source>
        <dbReference type="ARBA" id="ARBA00023315"/>
    </source>
</evidence>
<dbReference type="InterPro" id="IPR004299">
    <property type="entry name" value="MBOAT_fam"/>
</dbReference>
<organism evidence="12 15">
    <name type="scientific">Staphylococcus pseudintermedius</name>
    <dbReference type="NCBI Taxonomy" id="283734"/>
    <lineage>
        <taxon>Bacteria</taxon>
        <taxon>Bacillati</taxon>
        <taxon>Bacillota</taxon>
        <taxon>Bacilli</taxon>
        <taxon>Bacillales</taxon>
        <taxon>Staphylococcaceae</taxon>
        <taxon>Staphylococcus</taxon>
        <taxon>Staphylococcus intermedius group</taxon>
    </lineage>
</organism>
<dbReference type="PANTHER" id="PTHR13285">
    <property type="entry name" value="ACYLTRANSFERASE"/>
    <property type="match status" value="1"/>
</dbReference>
<evidence type="ECO:0000313" key="15">
    <source>
        <dbReference type="Proteomes" id="UP000246800"/>
    </source>
</evidence>
<evidence type="ECO:0000256" key="6">
    <source>
        <dbReference type="ARBA" id="ARBA00022989"/>
    </source>
</evidence>
<evidence type="ECO:0000256" key="10">
    <source>
        <dbReference type="SAM" id="Phobius"/>
    </source>
</evidence>
<feature type="transmembrane region" description="Helical" evidence="10">
    <location>
        <begin position="130"/>
        <end position="148"/>
    </location>
</feature>
<dbReference type="EMBL" id="CP066884">
    <property type="protein sequence ID" value="QQM97551.1"/>
    <property type="molecule type" value="Genomic_DNA"/>
</dbReference>
<dbReference type="RefSeq" id="WP_037543462.1">
    <property type="nucleotide sequence ID" value="NZ_BAAFHP010000001.1"/>
</dbReference>
<keyword evidence="7 9" id="KW-0472">Membrane</keyword>
<gene>
    <name evidence="12" type="primary">dltB</name>
    <name evidence="12" type="ORF">DD902_07805</name>
    <name evidence="14" type="ORF">DV961_09240</name>
    <name evidence="11" type="ORF">EGV54_08580</name>
    <name evidence="13" type="ORF">JGZ15_08605</name>
</gene>
<evidence type="ECO:0000313" key="17">
    <source>
        <dbReference type="Proteomes" id="UP000595859"/>
    </source>
</evidence>
<evidence type="ECO:0000256" key="5">
    <source>
        <dbReference type="ARBA" id="ARBA00022692"/>
    </source>
</evidence>
<dbReference type="EMBL" id="AAXKXX010000012">
    <property type="protein sequence ID" value="EGQ4385146.1"/>
    <property type="molecule type" value="Genomic_DNA"/>
</dbReference>
<dbReference type="GO" id="GO:0070395">
    <property type="term" value="P:lipoteichoic acid biosynthetic process"/>
    <property type="evidence" value="ECO:0007669"/>
    <property type="project" value="UniProtKB-UniRule"/>
</dbReference>
<accession>A0A166NGM4</accession>
<reference evidence="11 18" key="4">
    <citation type="submission" date="2018-11" db="EMBL/GenBank/DDBJ databases">
        <authorList>
            <consortium name="Veterinary Laboratory Investigation and Response Network"/>
        </authorList>
    </citation>
    <scope>NUCLEOTIDE SEQUENCE [LARGE SCALE GENOMIC DNA]</scope>
    <source>
        <strain evidence="11 18">SPSE-18-VL-LA-PA-Ryan-0021</strain>
    </source>
</reference>
<dbReference type="Proteomes" id="UP000600220">
    <property type="component" value="Unassembled WGS sequence"/>
</dbReference>
<comment type="function">
    <text evidence="9">O-acyltransferase that catalyzes D-alanylation of both teichoic acid and lipoteichoic acid (LTA). D-alanylation of LTA plays an important role in modulating the properties of the cell wall in Gram-positive bacteria, influencing the net charge of the cell wall. Catalyzes D-alanylation from DltC carrier protein.</text>
</comment>
<dbReference type="EC" id="2.3.1.-" evidence="9"/>
<dbReference type="EMBL" id="QEIT01000035">
    <property type="protein sequence ID" value="PWZ74562.1"/>
    <property type="molecule type" value="Genomic_DNA"/>
</dbReference>
<feature type="transmembrane region" description="Helical" evidence="10">
    <location>
        <begin position="324"/>
        <end position="341"/>
    </location>
</feature>
<comment type="subcellular location">
    <subcellularLocation>
        <location evidence="1">Cell membrane</location>
        <topology evidence="1">Multi-pass membrane protein</topology>
    </subcellularLocation>
</comment>
<dbReference type="InterPro" id="IPR024024">
    <property type="entry name" value="DltB"/>
</dbReference>
<evidence type="ECO:0000313" key="14">
    <source>
        <dbReference type="EMBL" id="REA80858.1"/>
    </source>
</evidence>
<keyword evidence="8 9" id="KW-0012">Acyltransferase</keyword>
<evidence type="ECO:0000256" key="2">
    <source>
        <dbReference type="ARBA" id="ARBA00010323"/>
    </source>
</evidence>
<dbReference type="Pfam" id="PF03062">
    <property type="entry name" value="MBOAT"/>
    <property type="match status" value="1"/>
</dbReference>
<evidence type="ECO:0000256" key="7">
    <source>
        <dbReference type="ARBA" id="ARBA00023136"/>
    </source>
</evidence>
<comment type="similarity">
    <text evidence="2 9">Belongs to the membrane-bound acyltransferase family.</text>
</comment>
<keyword evidence="4 9" id="KW-0808">Transferase</keyword>
<reference evidence="14" key="2">
    <citation type="journal article" date="2018" name="Vet. Microbiol.">
        <title>Methicillin-resistant staphylococci amongst veterinary personnel, personnel-owned pets, patients and the hospital environment of two small animal veterinary hospitals.</title>
        <authorList>
            <person name="Worthing K.A."/>
            <person name="Brown J."/>
            <person name="Gerber L."/>
            <person name="Abraham S."/>
            <person name="Trott D."/>
            <person name="Norris J.M."/>
        </authorList>
    </citation>
    <scope>NUCLEOTIDE SEQUENCE</scope>
    <source>
        <strain evidence="14">ST496-2</strain>
    </source>
</reference>
<feature type="transmembrane region" description="Helical" evidence="10">
    <location>
        <begin position="59"/>
        <end position="80"/>
    </location>
</feature>
<evidence type="ECO:0000256" key="1">
    <source>
        <dbReference type="ARBA" id="ARBA00004651"/>
    </source>
</evidence>
<sequence length="405" mass="47942">MIPYSSFHFFAIALIVLLPVIILGLLGKRSKAYNLISTLIMIVVIFADDQHNFFGIKYLSYHLLSLVLYIIWQALIIKGFERLRANKRSTPLYITTMILSILPLFMVKLLQSSWLGSGQLHLHSSKIVELFGFLGISYIMFKSVQLIMEIHDGTLKQTVDLKKLVQFITFFPTISSGPIDRYRRFVKDYDKEIAMDKYSQLLGKAIHYIMIGLLYKYIIAHFVQQYFVTPYTGHLESFGDYVIYMYGYSFYLFFDFAGYSLFAIALSYLYGIETPINFNQPFRAKNIKDFWNRWHMSLSFWFRDCIYMRFIFFMTKKKYIKSNFHVSNLAFLLNFGIMGLWHGFEWFYVAYGLYHALLFFLYNHYEKWRKKRFGKWDHPVINALSIVITFHCVAFGFLIFSGQLI</sequence>
<dbReference type="AlphaFoldDB" id="A0A166NGM4"/>
<dbReference type="OrthoDB" id="9805788at2"/>
<keyword evidence="3 9" id="KW-1003">Cell membrane</keyword>
<feature type="transmembrane region" description="Helical" evidence="10">
    <location>
        <begin position="380"/>
        <end position="400"/>
    </location>
</feature>
<evidence type="ECO:0000313" key="16">
    <source>
        <dbReference type="Proteomes" id="UP000256409"/>
    </source>
</evidence>
<dbReference type="UniPathway" id="UPA00556"/>
<dbReference type="Proteomes" id="UP000595859">
    <property type="component" value="Chromosome"/>
</dbReference>
<dbReference type="Proteomes" id="UP000256409">
    <property type="component" value="Unassembled WGS sequence"/>
</dbReference>
<reference evidence="12 15" key="1">
    <citation type="journal article" date="2018" name="Vet. Microbiol.">
        <title>Clonal diversity and geographic distribution of methicillin-resistant Staphylococcus pseudintermedius from Australian animals: Discovery of novel sequence types.</title>
        <authorList>
            <person name="Worthing K.A."/>
            <person name="Abraham S."/>
            <person name="Coombs G.W."/>
            <person name="Pang S."/>
            <person name="Saputra S."/>
            <person name="Jordan D."/>
            <person name="Trott D.J."/>
            <person name="Norris J.M."/>
        </authorList>
    </citation>
    <scope>NUCLEOTIDE SEQUENCE [LARGE SCALE GENOMIC DNA]</scope>
    <source>
        <strain evidence="12 15">ST525 1</strain>
    </source>
</reference>
<dbReference type="PIRSF" id="PIRSF500216">
    <property type="entry name" value="DltB"/>
    <property type="match status" value="1"/>
</dbReference>
<dbReference type="PIRSF" id="PIRSF016636">
    <property type="entry name" value="AlgI_DltB"/>
    <property type="match status" value="1"/>
</dbReference>
<dbReference type="PANTHER" id="PTHR13285:SF23">
    <property type="entry name" value="TEICHOIC ACID D-ALANYLTRANSFERASE"/>
    <property type="match status" value="1"/>
</dbReference>
<dbReference type="GO" id="GO:0016746">
    <property type="term" value="F:acyltransferase activity"/>
    <property type="evidence" value="ECO:0007669"/>
    <property type="project" value="UniProtKB-KW"/>
</dbReference>
<evidence type="ECO:0000256" key="4">
    <source>
        <dbReference type="ARBA" id="ARBA00022679"/>
    </source>
</evidence>
<evidence type="ECO:0000313" key="11">
    <source>
        <dbReference type="EMBL" id="EGQ4385146.1"/>
    </source>
</evidence>
<dbReference type="GO" id="GO:0005886">
    <property type="term" value="C:plasma membrane"/>
    <property type="evidence" value="ECO:0007669"/>
    <property type="project" value="UniProtKB-SubCell"/>
</dbReference>
<feature type="transmembrane region" description="Helical" evidence="10">
    <location>
        <begin position="6"/>
        <end position="25"/>
    </location>
</feature>
<evidence type="ECO:0000256" key="9">
    <source>
        <dbReference type="PIRNR" id="PIRNR016636"/>
    </source>
</evidence>